<feature type="domain" description="Thioredoxin" evidence="6">
    <location>
        <begin position="34"/>
        <end position="176"/>
    </location>
</feature>
<keyword evidence="8" id="KW-1185">Reference proteome</keyword>
<dbReference type="InterPro" id="IPR050553">
    <property type="entry name" value="Thioredoxin_ResA/DsbE_sf"/>
</dbReference>
<evidence type="ECO:0000259" key="6">
    <source>
        <dbReference type="PROSITE" id="PS51352"/>
    </source>
</evidence>
<dbReference type="Proteomes" id="UP001596055">
    <property type="component" value="Unassembled WGS sequence"/>
</dbReference>
<comment type="subcellular location">
    <subcellularLocation>
        <location evidence="1">Cell inner membrane</location>
        <topology evidence="1">Single-pass membrane protein</topology>
        <orientation evidence="1">Periplasmic side</orientation>
    </subcellularLocation>
</comment>
<comment type="similarity">
    <text evidence="2">Belongs to the thioredoxin family. DsbE subfamily.</text>
</comment>
<dbReference type="PROSITE" id="PS00194">
    <property type="entry name" value="THIOREDOXIN_1"/>
    <property type="match status" value="1"/>
</dbReference>
<dbReference type="InterPro" id="IPR036249">
    <property type="entry name" value="Thioredoxin-like_sf"/>
</dbReference>
<dbReference type="RefSeq" id="WP_248154834.1">
    <property type="nucleotide sequence ID" value="NZ_JAKZAJ010000001.1"/>
</dbReference>
<dbReference type="NCBIfam" id="TIGR00385">
    <property type="entry name" value="dsbE"/>
    <property type="match status" value="1"/>
</dbReference>
<gene>
    <name evidence="7" type="ORF">ACFPQA_04575</name>
</gene>
<name>A0ABW0RMX9_9GAMM</name>
<dbReference type="InterPro" id="IPR013740">
    <property type="entry name" value="Redoxin"/>
</dbReference>
<accession>A0ABW0RMX9</accession>
<keyword evidence="5" id="KW-0676">Redox-active center</keyword>
<protein>
    <submittedName>
        <fullName evidence="7">DsbE family thiol:disulfide interchange protein</fullName>
    </submittedName>
</protein>
<dbReference type="PANTHER" id="PTHR42852:SF6">
    <property type="entry name" value="THIOL:DISULFIDE INTERCHANGE PROTEIN DSBE"/>
    <property type="match status" value="1"/>
</dbReference>
<dbReference type="Gene3D" id="3.40.30.10">
    <property type="entry name" value="Glutaredoxin"/>
    <property type="match status" value="1"/>
</dbReference>
<dbReference type="InterPro" id="IPR013766">
    <property type="entry name" value="Thioredoxin_domain"/>
</dbReference>
<evidence type="ECO:0000256" key="4">
    <source>
        <dbReference type="ARBA" id="ARBA00023157"/>
    </source>
</evidence>
<sequence length="179" mass="20008">MKRVLLFLPLIAAVILGLVLFAGIGKDPTTLDSALIGKPVPTFSLPDLQNPDRVHDESLFKGQVTLLNVWATWCPSCRQEHPFLIWLSKTQGVRLVGLDYKDTRPEALKWFKDLGNPYEVTIFDAEGKLGFDLGVYGAPETFVIDSDGVVRYRHVGVVDEKVWKEELSPLIEKLRSGTS</sequence>
<dbReference type="SUPFAM" id="SSF52833">
    <property type="entry name" value="Thioredoxin-like"/>
    <property type="match status" value="1"/>
</dbReference>
<dbReference type="EMBL" id="JBHSNL010000001">
    <property type="protein sequence ID" value="MFC5544312.1"/>
    <property type="molecule type" value="Genomic_DNA"/>
</dbReference>
<proteinExistence type="inferred from homology"/>
<dbReference type="InterPro" id="IPR017937">
    <property type="entry name" value="Thioredoxin_CS"/>
</dbReference>
<evidence type="ECO:0000256" key="1">
    <source>
        <dbReference type="ARBA" id="ARBA00004383"/>
    </source>
</evidence>
<organism evidence="7 8">
    <name type="scientific">Marinobacter koreensis</name>
    <dbReference type="NCBI Taxonomy" id="335974"/>
    <lineage>
        <taxon>Bacteria</taxon>
        <taxon>Pseudomonadati</taxon>
        <taxon>Pseudomonadota</taxon>
        <taxon>Gammaproteobacteria</taxon>
        <taxon>Pseudomonadales</taxon>
        <taxon>Marinobacteraceae</taxon>
        <taxon>Marinobacter</taxon>
    </lineage>
</organism>
<dbReference type="PANTHER" id="PTHR42852">
    <property type="entry name" value="THIOL:DISULFIDE INTERCHANGE PROTEIN DSBE"/>
    <property type="match status" value="1"/>
</dbReference>
<reference evidence="8" key="1">
    <citation type="journal article" date="2019" name="Int. J. Syst. Evol. Microbiol.">
        <title>The Global Catalogue of Microorganisms (GCM) 10K type strain sequencing project: providing services to taxonomists for standard genome sequencing and annotation.</title>
        <authorList>
            <consortium name="The Broad Institute Genomics Platform"/>
            <consortium name="The Broad Institute Genome Sequencing Center for Infectious Disease"/>
            <person name="Wu L."/>
            <person name="Ma J."/>
        </authorList>
    </citation>
    <scope>NUCLEOTIDE SEQUENCE [LARGE SCALE GENOMIC DNA]</scope>
    <source>
        <strain evidence="8">CGMCC 4.1799</strain>
    </source>
</reference>
<dbReference type="Pfam" id="PF08534">
    <property type="entry name" value="Redoxin"/>
    <property type="match status" value="1"/>
</dbReference>
<evidence type="ECO:0000313" key="8">
    <source>
        <dbReference type="Proteomes" id="UP001596055"/>
    </source>
</evidence>
<evidence type="ECO:0000256" key="2">
    <source>
        <dbReference type="ARBA" id="ARBA00007758"/>
    </source>
</evidence>
<keyword evidence="3" id="KW-0201">Cytochrome c-type biogenesis</keyword>
<dbReference type="PROSITE" id="PS51352">
    <property type="entry name" value="THIOREDOXIN_2"/>
    <property type="match status" value="1"/>
</dbReference>
<dbReference type="CDD" id="cd03010">
    <property type="entry name" value="TlpA_like_DsbE"/>
    <property type="match status" value="1"/>
</dbReference>
<dbReference type="InterPro" id="IPR004799">
    <property type="entry name" value="Periplasmic_diS_OxRdtase_DsbE"/>
</dbReference>
<evidence type="ECO:0000313" key="7">
    <source>
        <dbReference type="EMBL" id="MFC5544312.1"/>
    </source>
</evidence>
<comment type="caution">
    <text evidence="7">The sequence shown here is derived from an EMBL/GenBank/DDBJ whole genome shotgun (WGS) entry which is preliminary data.</text>
</comment>
<keyword evidence="4" id="KW-1015">Disulfide bond</keyword>
<evidence type="ECO:0000256" key="3">
    <source>
        <dbReference type="ARBA" id="ARBA00022748"/>
    </source>
</evidence>
<evidence type="ECO:0000256" key="5">
    <source>
        <dbReference type="ARBA" id="ARBA00023284"/>
    </source>
</evidence>